<feature type="coiled-coil region" evidence="1">
    <location>
        <begin position="82"/>
        <end position="113"/>
    </location>
</feature>
<name>A0ABR4KCN2_9EURO</name>
<dbReference type="EMBL" id="JBFXLU010000042">
    <property type="protein sequence ID" value="KAL2849524.1"/>
    <property type="molecule type" value="Genomic_DNA"/>
</dbReference>
<proteinExistence type="predicted"/>
<evidence type="ECO:0000313" key="3">
    <source>
        <dbReference type="Proteomes" id="UP001610446"/>
    </source>
</evidence>
<protein>
    <submittedName>
        <fullName evidence="2">Uncharacterized protein</fullName>
    </submittedName>
</protein>
<comment type="caution">
    <text evidence="2">The sequence shown here is derived from an EMBL/GenBank/DDBJ whole genome shotgun (WGS) entry which is preliminary data.</text>
</comment>
<dbReference type="Proteomes" id="UP001610446">
    <property type="component" value="Unassembled WGS sequence"/>
</dbReference>
<keyword evidence="3" id="KW-1185">Reference proteome</keyword>
<reference evidence="2 3" key="1">
    <citation type="submission" date="2024-07" db="EMBL/GenBank/DDBJ databases">
        <title>Section-level genome sequencing and comparative genomics of Aspergillus sections Usti and Cavernicolus.</title>
        <authorList>
            <consortium name="Lawrence Berkeley National Laboratory"/>
            <person name="Nybo J.L."/>
            <person name="Vesth T.C."/>
            <person name="Theobald S."/>
            <person name="Frisvad J.C."/>
            <person name="Larsen T.O."/>
            <person name="Kjaerboelling I."/>
            <person name="Rothschild-Mancinelli K."/>
            <person name="Lyhne E.K."/>
            <person name="Kogle M.E."/>
            <person name="Barry K."/>
            <person name="Clum A."/>
            <person name="Na H."/>
            <person name="Ledsgaard L."/>
            <person name="Lin J."/>
            <person name="Lipzen A."/>
            <person name="Kuo A."/>
            <person name="Riley R."/>
            <person name="Mondo S."/>
            <person name="Labutti K."/>
            <person name="Haridas S."/>
            <person name="Pangalinan J."/>
            <person name="Salamov A.A."/>
            <person name="Simmons B.A."/>
            <person name="Magnuson J.K."/>
            <person name="Chen J."/>
            <person name="Drula E."/>
            <person name="Henrissat B."/>
            <person name="Wiebenga A."/>
            <person name="Lubbers R.J."/>
            <person name="Gomes A.C."/>
            <person name="Makela M.R."/>
            <person name="Stajich J."/>
            <person name="Grigoriev I.V."/>
            <person name="Mortensen U.H."/>
            <person name="De Vries R.P."/>
            <person name="Baker S.E."/>
            <person name="Andersen M.R."/>
        </authorList>
    </citation>
    <scope>NUCLEOTIDE SEQUENCE [LARGE SCALE GENOMIC DNA]</scope>
    <source>
        <strain evidence="2 3">CBS 123904</strain>
    </source>
</reference>
<evidence type="ECO:0000313" key="2">
    <source>
        <dbReference type="EMBL" id="KAL2849524.1"/>
    </source>
</evidence>
<keyword evidence="1" id="KW-0175">Coiled coil</keyword>
<gene>
    <name evidence="2" type="ORF">BJY01DRAFT_245813</name>
</gene>
<sequence length="163" mass="19084">MGLRCLLGNESSGGPPVESHYWMQAQRFMLKLFIRGSEQSLFTAITVIRLLAFHDLRLTLTCCRFEWWNYGSGSGQTRLYIREFDQEEAEEIQDEEKEYLEEFEVLLEELQTDYIQIGLPLWEFIQGHWCVRMKDHLSSRLEPMSPDLLCSALEKKVADDIGL</sequence>
<organism evidence="2 3">
    <name type="scientific">Aspergillus pseudoustus</name>
    <dbReference type="NCBI Taxonomy" id="1810923"/>
    <lineage>
        <taxon>Eukaryota</taxon>
        <taxon>Fungi</taxon>
        <taxon>Dikarya</taxon>
        <taxon>Ascomycota</taxon>
        <taxon>Pezizomycotina</taxon>
        <taxon>Eurotiomycetes</taxon>
        <taxon>Eurotiomycetidae</taxon>
        <taxon>Eurotiales</taxon>
        <taxon>Aspergillaceae</taxon>
        <taxon>Aspergillus</taxon>
        <taxon>Aspergillus subgen. Nidulantes</taxon>
    </lineage>
</organism>
<accession>A0ABR4KCN2</accession>
<evidence type="ECO:0000256" key="1">
    <source>
        <dbReference type="SAM" id="Coils"/>
    </source>
</evidence>